<evidence type="ECO:0008006" key="3">
    <source>
        <dbReference type="Google" id="ProtNLM"/>
    </source>
</evidence>
<name>A0ABR2YT76_9CHLO</name>
<accession>A0ABR2YT76</accession>
<protein>
    <recommendedName>
        <fullName evidence="3">Zinc-binding domain-containing protein</fullName>
    </recommendedName>
</protein>
<reference evidence="1 2" key="1">
    <citation type="journal article" date="2024" name="Nat. Commun.">
        <title>Phylogenomics reveals the evolutionary origins of lichenization in chlorophyte algae.</title>
        <authorList>
            <person name="Puginier C."/>
            <person name="Libourel C."/>
            <person name="Otte J."/>
            <person name="Skaloud P."/>
            <person name="Haon M."/>
            <person name="Grisel S."/>
            <person name="Petersen M."/>
            <person name="Berrin J.G."/>
            <person name="Delaux P.M."/>
            <person name="Dal Grande F."/>
            <person name="Keller J."/>
        </authorList>
    </citation>
    <scope>NUCLEOTIDE SEQUENCE [LARGE SCALE GENOMIC DNA]</scope>
    <source>
        <strain evidence="1 2">SAG 216-7</strain>
    </source>
</reference>
<proteinExistence type="predicted"/>
<keyword evidence="2" id="KW-1185">Reference proteome</keyword>
<sequence length="212" mass="24297">MQKPSHDREVSWQVNMRGFLDCLHQSQSVQPRTAALGLPPRPASDFRGHGKSRDGLQHFCIPCKVIEAEKVGVSGPSVRETVAQKHCPACLEVKPAEAFYRSYWRKSGLYPWCKVCSKEREVKSRHRRITLPDDRRANLRRKVCARCRESKPAQDFNKDVYLLDGLSSYCRACKQELRTFSLQRLPEPPTPSGDIECTKCGKTHGTWMYCPF</sequence>
<evidence type="ECO:0000313" key="2">
    <source>
        <dbReference type="Proteomes" id="UP001491310"/>
    </source>
</evidence>
<dbReference type="Proteomes" id="UP001491310">
    <property type="component" value="Unassembled WGS sequence"/>
</dbReference>
<comment type="caution">
    <text evidence="1">The sequence shown here is derived from an EMBL/GenBank/DDBJ whole genome shotgun (WGS) entry which is preliminary data.</text>
</comment>
<gene>
    <name evidence="1" type="ORF">WJX75_003689</name>
</gene>
<organism evidence="1 2">
    <name type="scientific">Coccomyxa subellipsoidea</name>
    <dbReference type="NCBI Taxonomy" id="248742"/>
    <lineage>
        <taxon>Eukaryota</taxon>
        <taxon>Viridiplantae</taxon>
        <taxon>Chlorophyta</taxon>
        <taxon>core chlorophytes</taxon>
        <taxon>Trebouxiophyceae</taxon>
        <taxon>Trebouxiophyceae incertae sedis</taxon>
        <taxon>Coccomyxaceae</taxon>
        <taxon>Coccomyxa</taxon>
    </lineage>
</organism>
<evidence type="ECO:0000313" key="1">
    <source>
        <dbReference type="EMBL" id="KAK9915020.1"/>
    </source>
</evidence>
<dbReference type="EMBL" id="JALJOT010000005">
    <property type="protein sequence ID" value="KAK9915020.1"/>
    <property type="molecule type" value="Genomic_DNA"/>
</dbReference>